<feature type="coiled-coil region" evidence="1">
    <location>
        <begin position="1781"/>
        <end position="1868"/>
    </location>
</feature>
<evidence type="ECO:0000256" key="2">
    <source>
        <dbReference type="SAM" id="MobiDB-lite"/>
    </source>
</evidence>
<keyword evidence="1" id="KW-0175">Coiled coil</keyword>
<accession>A0A9D5C3N8</accession>
<comment type="caution">
    <text evidence="3">The sequence shown here is derived from an EMBL/GenBank/DDBJ whole genome shotgun (WGS) entry which is preliminary data.</text>
</comment>
<feature type="coiled-coil region" evidence="1">
    <location>
        <begin position="2132"/>
        <end position="2173"/>
    </location>
</feature>
<evidence type="ECO:0000313" key="4">
    <source>
        <dbReference type="Proteomes" id="UP001085076"/>
    </source>
</evidence>
<feature type="coiled-coil region" evidence="1">
    <location>
        <begin position="549"/>
        <end position="597"/>
    </location>
</feature>
<feature type="coiled-coil region" evidence="1">
    <location>
        <begin position="1079"/>
        <end position="1120"/>
    </location>
</feature>
<dbReference type="EMBL" id="JAGGNH010000008">
    <property type="protein sequence ID" value="KAJ0965593.1"/>
    <property type="molecule type" value="Genomic_DNA"/>
</dbReference>
<feature type="coiled-coil region" evidence="1">
    <location>
        <begin position="1270"/>
        <end position="1349"/>
    </location>
</feature>
<reference evidence="3" key="2">
    <citation type="journal article" date="2022" name="Hortic Res">
        <title>The genome of Dioscorea zingiberensis sheds light on the biosynthesis, origin and evolution of the medicinally important diosgenin saponins.</title>
        <authorList>
            <person name="Li Y."/>
            <person name="Tan C."/>
            <person name="Li Z."/>
            <person name="Guo J."/>
            <person name="Li S."/>
            <person name="Chen X."/>
            <person name="Wang C."/>
            <person name="Dai X."/>
            <person name="Yang H."/>
            <person name="Song W."/>
            <person name="Hou L."/>
            <person name="Xu J."/>
            <person name="Tong Z."/>
            <person name="Xu A."/>
            <person name="Yuan X."/>
            <person name="Wang W."/>
            <person name="Yang Q."/>
            <person name="Chen L."/>
            <person name="Sun Z."/>
            <person name="Wang K."/>
            <person name="Pan B."/>
            <person name="Chen J."/>
            <person name="Bao Y."/>
            <person name="Liu F."/>
            <person name="Qi X."/>
            <person name="Gang D.R."/>
            <person name="Wen J."/>
            <person name="Li J."/>
        </authorList>
    </citation>
    <scope>NUCLEOTIDE SEQUENCE</scope>
    <source>
        <strain evidence="3">Dzin_1.0</strain>
    </source>
</reference>
<evidence type="ECO:0000313" key="3">
    <source>
        <dbReference type="EMBL" id="KAJ0965593.1"/>
    </source>
</evidence>
<feature type="compositionally biased region" description="Low complexity" evidence="2">
    <location>
        <begin position="45"/>
        <end position="57"/>
    </location>
</feature>
<sequence>MDKGKNRSDLLAAGRKKLQQFRQKKDQKGGGKSSGKAGKREADAGVDPDGAAADPVASVEIDRKEGGVSGSVPCNGEGSEGSGFLPVTEYQKDGANEVRTEEVDSSVAQSDGNHEVAVVVVDDAGVSLLDNERDGMHLLSEDHGQKIDIASQEVTALSTVNETFQGDAHLEDNSYERNLKGASSSVDIITVEGGDNVQTDGELKGNVDDEVAVDRESLRGVSEGKNISVEEKIVRAEEEHVVSISSQDFLSAKSEDGVVAEVEAEKDVDAGNREQPFIVKEFASESELVEDVAGEVNGTNEGLVEPSSSEDIVNDESKNGATADASLKRQVHVEERELPCVVEDATAVGESAGSLPEDRTVSIKDKGDRSRDSFFPVKSEVSAFSVDDTLAVGLELLQSHLYQACIDKDFLLLQLDEQEEVKMEFDQHSSEQIGKLWDLVKDTEKSKVMVTEELASYRSEFQRLAMKNVELESQALFLSKEVENIKSHLYLTYVANDLIQLNIDEQTQANMEFHQNSSEEMSKLWGLLKETQDSKTVVSEELVHCREELGGLAIRNNELENQCLAAREEIKELNSFVSELQNKLEVSQEELALVSAELAQCRGSLDSLKRENLNLTADLSFESGLRMKLEEEKEFVFQENLKLASELSEHKERSGIVLDKQMLLEDNLKTMGVSFEQLIDENLHLSSTSDVCQAMLKDLLAKYCELPLQLREAGCHVTSSHGEGFTPDNIIEDQKTGDSTLFQKVDKDDSSTSFAMGILKGHLEEAELALQNLERSIQALHSCSVSTTKSGGKAVLKFIQAFESKTYNDNNVPDEVPSVGEERTGSLYEITKEQTCNLRAVLKKLELDLGKAGEEFWKKFVVVDETQRQWSDDLQEKVNELVEKEVKYISIIDDLQNQLNEVEQSAKSEAERFLSLVEVLQKEGNDRASLIKQEWNSIEAVVIDAMRKLNECTGQQVMGNIDVGSYVSASTDVTIKVIENLNERIEAAFLDHNKAYASYEELNKLFLGVQERNKWAADVLHRIYSNLRGLVNLSCQDAGAADLDINDENMLQLLPENCEVLIRKLQKRMDDLLPIHSAYAVLESELFNKSEKIEEKEHKCNELASKMEQLQHAKDGLELVLMNKSNDLEDFGRRCLSLTSRLESCKWKKDSDALDELAVIDQVTVDSNNIDLCKSVFLRLEALVYGLAEKYDEAMEQIKLSRNCLNEINTIADASVGSWSLPLPILLKQEFIPKILEFDLLQEKVHLLSALNLQLENELLTLKEGYSKMQAALEESRSELQLKLSELEQSEQRLSSVREKLSVAVAKGKSLIVQRDSLKQSLMEKSSELEKCEQELLSKETLLQEVEARLKSCSEAERVEALESELSYIRNSATALRDSFLLKDSVLLRIEEILEDLNLPDHFHSKDILEKVEMLAGLVAANTPFPLNDCDQKSSVEGSQSDAGFMVVDATQDDLQQSMNSGHDELKRKFEELQSKFYSVAEHNDILEQSLLERNSLVQKWEEILDAIEMPPQLRILEPEDKIEWLGRSLSVVQRERDSLQLKIEHLGASSDMLIADLEESHKKISELSTEIVAIKSEKDFFSESLDKLRFECLNLSERIVQDEVDKENLQKEIADLKENLVERIAEKDSQFENEIQKLHHLVCSSLPDSDSHNALPGSTNVEHLEGLLKKLIDKILSISAEKTVPEVSEKKLIMDESDLPLDMKASEDVQEGKDQDLMALRLELDEVKRDLNLLTEERDAAAEKCCSLVTELDTIRKQMELLQAERTVEIERYQSMVLESESMVKQRDALQEQLSLEEQKSASAREKLNIAVRKGKGLVQQRDSLKQTIDEMNVVLEHLKTEHIHQINVLESEKSSLMSQLAVTEQNLQENRQALSGLITALHAINVGGEVNMVDPMQKTELIGRVIHDLKSSLVSSEHEAKKSKQAAELLLAELNEVQERADDLQEELVKAEAALLEYSKQKDVAESARVDALSHLKQVMTIHSEEREKQTEHLRELTSAIDQLRKSYLGFSSLLAGVFSNNAGIFCHMETFVEFVLKQMNVENVAGMPALSSDSLLSSNPVNEEKSHNISYTSDLNFQGQLDDISVTRLLALAECNLHECLEGYDDLKENIHKHSISIDQQASRLSKTMEIIQRELTSQKELAESLRRDINGLELMLEEKETTIHSLRRNLSILCDACSFSISEIENRKANKSGSTFVPIQHFSENSQIVLRSSSDVDDHEPAGGIGFPFTEDGIRSLADSLLSIVKNSAALDDMDGSKERELKTTILELQQELQEKDVQMNRICNELVSQIKEAETAAKGYSLDLDSAKDQVNGLKRQVEGMERDKQSLELRINELKSLEASSEGLHEQIKSLTELLSAKDQEIEALMQALDEEESQMEVLENRKGELEDMVQEKNTELKNLEASREKALAKLSTTVRKFDELHDLSESLLAEVENLQTQLQGRDSEISFLRQEVTRCTNDVLAAEEINKKYSSDVHELLKWMDMMAARFGIHQVHLDNENSSQTHVYTEILEKHILNMMTELDDIRLSAQSKDSLLQVERGKVEQLLQKVDATETSLREKDVQIELFQRGKDSSQFANIDSPGHLEREQKRNISASAVTPHVRALRKVNGDQIAIAIDNEQDNNALNDEDDDKAHGFKALTMSRMFPQATRPIADRIDAIWVSASFEIYLITVLLPSQTDDELVLTNLPTMKAHQIICTGLYLPLQLSASLGSYTNTDYLAIEAAVITSYFFRIVSLSLPWLHSIKQVISQSFPKKKQHEKIVLVPLYISNQ</sequence>
<feature type="coiled-coil region" evidence="1">
    <location>
        <begin position="2263"/>
        <end position="2458"/>
    </location>
</feature>
<protein>
    <submittedName>
        <fullName evidence="3">Uncharacterized protein</fullName>
    </submittedName>
</protein>
<evidence type="ECO:0000256" key="1">
    <source>
        <dbReference type="SAM" id="Coils"/>
    </source>
</evidence>
<gene>
    <name evidence="3" type="ORF">J5N97_026731</name>
</gene>
<feature type="coiled-coil region" evidence="1">
    <location>
        <begin position="756"/>
        <end position="783"/>
    </location>
</feature>
<organism evidence="3 4">
    <name type="scientific">Dioscorea zingiberensis</name>
    <dbReference type="NCBI Taxonomy" id="325984"/>
    <lineage>
        <taxon>Eukaryota</taxon>
        <taxon>Viridiplantae</taxon>
        <taxon>Streptophyta</taxon>
        <taxon>Embryophyta</taxon>
        <taxon>Tracheophyta</taxon>
        <taxon>Spermatophyta</taxon>
        <taxon>Magnoliopsida</taxon>
        <taxon>Liliopsida</taxon>
        <taxon>Dioscoreales</taxon>
        <taxon>Dioscoreaceae</taxon>
        <taxon>Dioscorea</taxon>
    </lineage>
</organism>
<dbReference type="Proteomes" id="UP001085076">
    <property type="component" value="Miscellaneous, Linkage group lg08"/>
</dbReference>
<feature type="coiled-coil region" evidence="1">
    <location>
        <begin position="1558"/>
        <end position="1627"/>
    </location>
</feature>
<reference evidence="3" key="1">
    <citation type="submission" date="2021-03" db="EMBL/GenBank/DDBJ databases">
        <authorList>
            <person name="Li Z."/>
            <person name="Yang C."/>
        </authorList>
    </citation>
    <scope>NUCLEOTIDE SEQUENCE</scope>
    <source>
        <strain evidence="3">Dzin_1.0</strain>
        <tissue evidence="3">Leaf</tissue>
    </source>
</reference>
<feature type="region of interest" description="Disordered" evidence="2">
    <location>
        <begin position="298"/>
        <end position="326"/>
    </location>
</feature>
<keyword evidence="4" id="KW-1185">Reference proteome</keyword>
<feature type="coiled-coil region" evidence="1">
    <location>
        <begin position="1922"/>
        <end position="1963"/>
    </location>
</feature>
<dbReference type="PANTHER" id="PTHR43939:SF50">
    <property type="entry name" value="NUCLEOPORIN"/>
    <property type="match status" value="1"/>
</dbReference>
<dbReference type="PANTHER" id="PTHR43939">
    <property type="entry name" value="COILED-COIL DOMAIN-CONTAINING PROTEIN 158"/>
    <property type="match status" value="1"/>
</dbReference>
<dbReference type="OrthoDB" id="649641at2759"/>
<feature type="region of interest" description="Disordered" evidence="2">
    <location>
        <begin position="1"/>
        <end position="87"/>
    </location>
</feature>
<feature type="coiled-coil region" evidence="1">
    <location>
        <begin position="1718"/>
        <end position="1745"/>
    </location>
</feature>
<name>A0A9D5C3N8_9LILI</name>
<proteinExistence type="predicted"/>
<dbReference type="Gene3D" id="1.10.287.1490">
    <property type="match status" value="1"/>
</dbReference>